<dbReference type="Proteomes" id="UP001143856">
    <property type="component" value="Unassembled WGS sequence"/>
</dbReference>
<dbReference type="EMBL" id="JAPDGR010002575">
    <property type="protein sequence ID" value="KAJ2975155.1"/>
    <property type="molecule type" value="Genomic_DNA"/>
</dbReference>
<gene>
    <name evidence="1" type="ORF">NUW58_g8437</name>
</gene>
<accession>A0ACC1N793</accession>
<keyword evidence="2" id="KW-1185">Reference proteome</keyword>
<evidence type="ECO:0000313" key="2">
    <source>
        <dbReference type="Proteomes" id="UP001143856"/>
    </source>
</evidence>
<evidence type="ECO:0000313" key="1">
    <source>
        <dbReference type="EMBL" id="KAJ2975155.1"/>
    </source>
</evidence>
<comment type="caution">
    <text evidence="1">The sequence shown here is derived from an EMBL/GenBank/DDBJ whole genome shotgun (WGS) entry which is preliminary data.</text>
</comment>
<name>A0ACC1N793_9PEZI</name>
<reference evidence="1" key="1">
    <citation type="submission" date="2022-10" db="EMBL/GenBank/DDBJ databases">
        <title>Genome Sequence of Xylaria curta.</title>
        <authorList>
            <person name="Buettner E."/>
        </authorList>
    </citation>
    <scope>NUCLEOTIDE SEQUENCE</scope>
    <source>
        <strain evidence="1">Babe10</strain>
    </source>
</reference>
<proteinExistence type="predicted"/>
<protein>
    <submittedName>
        <fullName evidence="1">Uncharacterized protein</fullName>
    </submittedName>
</protein>
<sequence>MSGQFSFSFSGEDIEADEQADVNSGALPGSQPSTSASASAFPVAGLPLLPATSHDIKEMLSKLPSKIAFSLLDVDLDGQKTIQLARRELWDVRVQLMAEEDEGKTEPGLGNHDVKTGVYEGGFKSWESSVDLVKVLASLHPFTPEAKKFSNIIEILTPTSQLGCGTGLPSLALFQWAMSSMASSVSFILADYNPTVPQLVTLPNFILAWAIHHRESLPLLAEAFSPEGELDLTPEILAAFQEFLSSRQISLLFFSGAWSPEFVSIITNAQSCTNQSDTESATAIIGAETIYSPFALSSFLETILALMQHEKAHGKVAEALVGAKRLYFGVGGSLDDFVLQARERGAIVENLREETEGVRRGVVRCALP</sequence>
<organism evidence="1 2">
    <name type="scientific">Xylaria curta</name>
    <dbReference type="NCBI Taxonomy" id="42375"/>
    <lineage>
        <taxon>Eukaryota</taxon>
        <taxon>Fungi</taxon>
        <taxon>Dikarya</taxon>
        <taxon>Ascomycota</taxon>
        <taxon>Pezizomycotina</taxon>
        <taxon>Sordariomycetes</taxon>
        <taxon>Xylariomycetidae</taxon>
        <taxon>Xylariales</taxon>
        <taxon>Xylariaceae</taxon>
        <taxon>Xylaria</taxon>
    </lineage>
</organism>